<proteinExistence type="predicted"/>
<dbReference type="EMBL" id="JANHOG010000053">
    <property type="protein sequence ID" value="KAJ3558977.1"/>
    <property type="molecule type" value="Genomic_DNA"/>
</dbReference>
<sequence length="1054" mass="121087">MAAASTSTDVPPLAKYLASTDKKTRDKAVKNLTIFLSDPSHDALSKTEMAKLWKGIFYCFWMSDKPLVQQALATDLAEILLVIPKTSSSLAFLRGFWGAIVREWNGIDRLRIDKYYMLIRRFINASFRLLMRVQWDSSTLQEYNSILTDSGCPLCPGDVRVPSSLASHIADIYLEELDKSFVTPPVLNPLPAPLSVLLQPLYTMLARTPVNATSRRMEEAVINPLLSALSERPQEEDEDGERIRKRMRLSNELYETLVKNACADSPVDGPLPKAALKRSVLKQIFDTASGEGTRDANRRKLYALVKAHTDDEDEDEDEDNSDSAIKVAMIIVGYVGSHAADVYSICHSALGVASLWRMGSLVPPPLGTPFRRRTVDGNEDVGASLATPGPAGRSKRLRGRRGILKDLPSVPWDVLCEIFSLLDPLDLLKLSRVCKDFRSFLMNKTSAVIWKAARKNIEGLPDCPEDLSEPQYANLMFSNHCHVCLRPCYNEVDWELRERACKKCTFKKANLRANKRVIELMGFPDSVSLVDILSLPLPEFEDSVTPQGLLIFDRMQIRSMEDEYLRDFQERWEKVPQEKREEFIALHTARSVKLKSHGALCKNWYQDRRDAQATRRNDLRVSRQNSIEQKLKEIGWHDEYSQLSYRLQKRFRSLPEVKQPTALTERIWNRISPAIVHFLQTCKDERLSKVKEDVLRTRFGRLREMILKEEPPNRISAPLTYITSLPEVRSNLDQPYNVRVYVEDWRPYLAGWTDNWRHEVSEHLRSLVRQHVDFPAGCNVDPLTLAVGTYWLCPHCKLHIEYPQILAHRCTKYIPGYAPHDDESQYDQVLREVLRYQTIQRLDGLETTAHIVKKIVQLYGLDPAQSTPELMDCLGDRITYLPGAPCHNPDVFYVMTWRSALTHYLESRSLYEAHTNWPAWRKIPAWEAGRYMSQEWTASQAAEAAYLEAETWRCTLCPTLVGSKRSSIVQHLMESHGEQEPKDHILLWSHRSCVKHIPLELPTSEAVHDDPQQWDVEEFESDTASLDLWQQEHSQYWQADILPFCSVLNHFWES</sequence>
<evidence type="ECO:0000313" key="2">
    <source>
        <dbReference type="Proteomes" id="UP001148662"/>
    </source>
</evidence>
<gene>
    <name evidence="1" type="ORF">NM688_g614</name>
</gene>
<evidence type="ECO:0000313" key="1">
    <source>
        <dbReference type="EMBL" id="KAJ3558977.1"/>
    </source>
</evidence>
<comment type="caution">
    <text evidence="1">The sequence shown here is derived from an EMBL/GenBank/DDBJ whole genome shotgun (WGS) entry which is preliminary data.</text>
</comment>
<protein>
    <submittedName>
        <fullName evidence="1">Uncharacterized protein</fullName>
    </submittedName>
</protein>
<name>A0ACC1TDZ6_9APHY</name>
<keyword evidence="2" id="KW-1185">Reference proteome</keyword>
<organism evidence="1 2">
    <name type="scientific">Phlebia brevispora</name>
    <dbReference type="NCBI Taxonomy" id="194682"/>
    <lineage>
        <taxon>Eukaryota</taxon>
        <taxon>Fungi</taxon>
        <taxon>Dikarya</taxon>
        <taxon>Basidiomycota</taxon>
        <taxon>Agaricomycotina</taxon>
        <taxon>Agaricomycetes</taxon>
        <taxon>Polyporales</taxon>
        <taxon>Meruliaceae</taxon>
        <taxon>Phlebia</taxon>
    </lineage>
</organism>
<dbReference type="Proteomes" id="UP001148662">
    <property type="component" value="Unassembled WGS sequence"/>
</dbReference>
<accession>A0ACC1TDZ6</accession>
<reference evidence="1" key="1">
    <citation type="submission" date="2022-07" db="EMBL/GenBank/DDBJ databases">
        <title>Genome Sequence of Phlebia brevispora.</title>
        <authorList>
            <person name="Buettner E."/>
        </authorList>
    </citation>
    <scope>NUCLEOTIDE SEQUENCE</scope>
    <source>
        <strain evidence="1">MPL23</strain>
    </source>
</reference>